<name>A0A6A6V579_9PLEO</name>
<sequence>MASLQSLPVEILFHILAFTGPFRRISPHDDPLCNLAASSKLLQDVVEAYARGLLKQRKSVVLKRRRGEPYRKTWRRWVSNTCQTCKKKSVRAAILDPGVTCCVNCDRKIPKMTKTDAVTKHHLSLLDLFTPNFLHPDLPPVTSGEYMCMGGMATMILTEDVLARKQYIVEQTGNQDESFLHKRQNLLTKVQRDLRLYYKGGRWWLEGRLGMDTTELLLQFLNVKENVRKTIENPRAHLGLSLEARRQVADAVVSFLKAVESSQSNSLRMRLPAGLSAS</sequence>
<proteinExistence type="predicted"/>
<accession>A0A6A6V579</accession>
<keyword evidence="2" id="KW-1185">Reference proteome</keyword>
<dbReference type="Proteomes" id="UP000799440">
    <property type="component" value="Unassembled WGS sequence"/>
</dbReference>
<gene>
    <name evidence="1" type="ORF">M011DRAFT_460398</name>
</gene>
<evidence type="ECO:0000313" key="1">
    <source>
        <dbReference type="EMBL" id="KAF2745223.1"/>
    </source>
</evidence>
<dbReference type="EMBL" id="MU006584">
    <property type="protein sequence ID" value="KAF2745223.1"/>
    <property type="molecule type" value="Genomic_DNA"/>
</dbReference>
<organism evidence="1 2">
    <name type="scientific">Sporormia fimetaria CBS 119925</name>
    <dbReference type="NCBI Taxonomy" id="1340428"/>
    <lineage>
        <taxon>Eukaryota</taxon>
        <taxon>Fungi</taxon>
        <taxon>Dikarya</taxon>
        <taxon>Ascomycota</taxon>
        <taxon>Pezizomycotina</taxon>
        <taxon>Dothideomycetes</taxon>
        <taxon>Pleosporomycetidae</taxon>
        <taxon>Pleosporales</taxon>
        <taxon>Sporormiaceae</taxon>
        <taxon>Sporormia</taxon>
    </lineage>
</organism>
<dbReference type="AlphaFoldDB" id="A0A6A6V579"/>
<reference evidence="1" key="1">
    <citation type="journal article" date="2020" name="Stud. Mycol.">
        <title>101 Dothideomycetes genomes: a test case for predicting lifestyles and emergence of pathogens.</title>
        <authorList>
            <person name="Haridas S."/>
            <person name="Albert R."/>
            <person name="Binder M."/>
            <person name="Bloem J."/>
            <person name="Labutti K."/>
            <person name="Salamov A."/>
            <person name="Andreopoulos B."/>
            <person name="Baker S."/>
            <person name="Barry K."/>
            <person name="Bills G."/>
            <person name="Bluhm B."/>
            <person name="Cannon C."/>
            <person name="Castanera R."/>
            <person name="Culley D."/>
            <person name="Daum C."/>
            <person name="Ezra D."/>
            <person name="Gonzalez J."/>
            <person name="Henrissat B."/>
            <person name="Kuo A."/>
            <person name="Liang C."/>
            <person name="Lipzen A."/>
            <person name="Lutzoni F."/>
            <person name="Magnuson J."/>
            <person name="Mondo S."/>
            <person name="Nolan M."/>
            <person name="Ohm R."/>
            <person name="Pangilinan J."/>
            <person name="Park H.-J."/>
            <person name="Ramirez L."/>
            <person name="Alfaro M."/>
            <person name="Sun H."/>
            <person name="Tritt A."/>
            <person name="Yoshinaga Y."/>
            <person name="Zwiers L.-H."/>
            <person name="Turgeon B."/>
            <person name="Goodwin S."/>
            <person name="Spatafora J."/>
            <person name="Crous P."/>
            <person name="Grigoriev I."/>
        </authorList>
    </citation>
    <scope>NUCLEOTIDE SEQUENCE</scope>
    <source>
        <strain evidence="1">CBS 119925</strain>
    </source>
</reference>
<evidence type="ECO:0000313" key="2">
    <source>
        <dbReference type="Proteomes" id="UP000799440"/>
    </source>
</evidence>
<protein>
    <submittedName>
        <fullName evidence="1">Uncharacterized protein</fullName>
    </submittedName>
</protein>
<dbReference type="OrthoDB" id="5313288at2759"/>